<proteinExistence type="predicted"/>
<evidence type="ECO:0000259" key="2">
    <source>
        <dbReference type="Pfam" id="PF12697"/>
    </source>
</evidence>
<dbReference type="Gene3D" id="3.40.50.1820">
    <property type="entry name" value="alpha/beta hydrolase"/>
    <property type="match status" value="1"/>
</dbReference>
<dbReference type="Proteomes" id="UP000648984">
    <property type="component" value="Unassembled WGS sequence"/>
</dbReference>
<dbReference type="InterPro" id="IPR029058">
    <property type="entry name" value="AB_hydrolase_fold"/>
</dbReference>
<dbReference type="PANTHER" id="PTHR37946">
    <property type="entry name" value="SLL1969 PROTEIN"/>
    <property type="match status" value="1"/>
</dbReference>
<sequence>MNTRGETVVLVHGLWMHGLVFGLMRRRLGRYGFATQTWSYPSVRHGLAANAQGLARFLASLEADTIHLVGHSLGGLLVLSTLARHPDPRVRRVVLMGPPYGGSRSAATLMRVPGFSAIVGRSMRDWLATPPPQGLDGIDIGVLAGCRGLGLAGTLVRLPKPNDGVVMVDETRVAQARDTITLTVNHTEMLFSRHCTDQVAAFLRSGAFVHSPDTPDATRQT</sequence>
<dbReference type="PANTHER" id="PTHR37946:SF1">
    <property type="entry name" value="SLL1969 PROTEIN"/>
    <property type="match status" value="1"/>
</dbReference>
<dbReference type="EMBL" id="WTVQ01000021">
    <property type="protein sequence ID" value="NMG75783.1"/>
    <property type="molecule type" value="Genomic_DNA"/>
</dbReference>
<keyword evidence="1" id="KW-0472">Membrane</keyword>
<evidence type="ECO:0000313" key="4">
    <source>
        <dbReference type="Proteomes" id="UP000648984"/>
    </source>
</evidence>
<feature type="transmembrane region" description="Helical" evidence="1">
    <location>
        <begin position="6"/>
        <end position="24"/>
    </location>
</feature>
<name>A0ABX1QBS1_9RHOO</name>
<keyword evidence="4" id="KW-1185">Reference proteome</keyword>
<dbReference type="InterPro" id="IPR000073">
    <property type="entry name" value="AB_hydrolase_1"/>
</dbReference>
<keyword evidence="3" id="KW-0378">Hydrolase</keyword>
<dbReference type="GO" id="GO:0016787">
    <property type="term" value="F:hydrolase activity"/>
    <property type="evidence" value="ECO:0007669"/>
    <property type="project" value="UniProtKB-KW"/>
</dbReference>
<comment type="caution">
    <text evidence="3">The sequence shown here is derived from an EMBL/GenBank/DDBJ whole genome shotgun (WGS) entry which is preliminary data.</text>
</comment>
<reference evidence="3 4" key="1">
    <citation type="submission" date="2019-12" db="EMBL/GenBank/DDBJ databases">
        <title>Comparative genomics gives insights into the taxonomy of the Azoarcus-Aromatoleum group and reveals separate origins of nif in the plant-associated Azoarcus and non-plant-associated Aromatoleum sub-groups.</title>
        <authorList>
            <person name="Lafos M."/>
            <person name="Maluk M."/>
            <person name="Batista M."/>
            <person name="Junghare M."/>
            <person name="Carmona M."/>
            <person name="Faoro H."/>
            <person name="Cruz L.M."/>
            <person name="Battistoni F."/>
            <person name="De Souza E."/>
            <person name="Pedrosa F."/>
            <person name="Chen W.-M."/>
            <person name="Poole P.S."/>
            <person name="Dixon R.A."/>
            <person name="James E.K."/>
        </authorList>
    </citation>
    <scope>NUCLEOTIDE SEQUENCE [LARGE SCALE GENOMIC DNA]</scope>
    <source>
        <strain evidence="3 4">22Lin</strain>
    </source>
</reference>
<evidence type="ECO:0000256" key="1">
    <source>
        <dbReference type="SAM" id="Phobius"/>
    </source>
</evidence>
<organism evidence="3 4">
    <name type="scientific">Aromatoleum diolicum</name>
    <dbReference type="NCBI Taxonomy" id="75796"/>
    <lineage>
        <taxon>Bacteria</taxon>
        <taxon>Pseudomonadati</taxon>
        <taxon>Pseudomonadota</taxon>
        <taxon>Betaproteobacteria</taxon>
        <taxon>Rhodocyclales</taxon>
        <taxon>Rhodocyclaceae</taxon>
        <taxon>Aromatoleum</taxon>
    </lineage>
</organism>
<protein>
    <submittedName>
        <fullName evidence="3">Alpha/beta fold hydrolase</fullName>
    </submittedName>
</protein>
<dbReference type="SUPFAM" id="SSF53474">
    <property type="entry name" value="alpha/beta-Hydrolases"/>
    <property type="match status" value="1"/>
</dbReference>
<dbReference type="Pfam" id="PF12697">
    <property type="entry name" value="Abhydrolase_6"/>
    <property type="match status" value="1"/>
</dbReference>
<keyword evidence="1" id="KW-1133">Transmembrane helix</keyword>
<accession>A0ABX1QBS1</accession>
<dbReference type="RefSeq" id="WP_169260937.1">
    <property type="nucleotide sequence ID" value="NZ_WTVQ01000021.1"/>
</dbReference>
<gene>
    <name evidence="3" type="ORF">GPA25_13530</name>
</gene>
<evidence type="ECO:0000313" key="3">
    <source>
        <dbReference type="EMBL" id="NMG75783.1"/>
    </source>
</evidence>
<keyword evidence="1" id="KW-0812">Transmembrane</keyword>
<feature type="domain" description="AB hydrolase-1" evidence="2">
    <location>
        <begin position="8"/>
        <end position="132"/>
    </location>
</feature>